<evidence type="ECO:0000256" key="8">
    <source>
        <dbReference type="ARBA" id="ARBA00023065"/>
    </source>
</evidence>
<evidence type="ECO:0000256" key="12">
    <source>
        <dbReference type="ARBA" id="ARBA00035585"/>
    </source>
</evidence>
<dbReference type="InterPro" id="IPR003691">
    <property type="entry name" value="FluC"/>
</dbReference>
<comment type="subcellular location">
    <subcellularLocation>
        <location evidence="1 14">Cell membrane</location>
        <topology evidence="1 14">Multi-pass membrane protein</topology>
    </subcellularLocation>
</comment>
<feature type="transmembrane region" description="Helical" evidence="14">
    <location>
        <begin position="96"/>
        <end position="115"/>
    </location>
</feature>
<dbReference type="PANTHER" id="PTHR28259:SF16">
    <property type="entry name" value="FLUORIDE-SPECIFIC ION CHANNEL FLUC 2"/>
    <property type="match status" value="1"/>
</dbReference>
<dbReference type="NCBIfam" id="NF010797">
    <property type="entry name" value="PRK14201.1"/>
    <property type="match status" value="1"/>
</dbReference>
<evidence type="ECO:0000256" key="6">
    <source>
        <dbReference type="ARBA" id="ARBA00022989"/>
    </source>
</evidence>
<keyword evidence="10 14" id="KW-0407">Ion channel</keyword>
<dbReference type="PANTHER" id="PTHR28259">
    <property type="entry name" value="FLUORIDE EXPORT PROTEIN 1-RELATED"/>
    <property type="match status" value="1"/>
</dbReference>
<comment type="catalytic activity">
    <reaction evidence="12">
        <text>fluoride(in) = fluoride(out)</text>
        <dbReference type="Rhea" id="RHEA:76159"/>
        <dbReference type="ChEBI" id="CHEBI:17051"/>
    </reaction>
    <physiologicalReaction direction="left-to-right" evidence="12">
        <dbReference type="Rhea" id="RHEA:76160"/>
    </physiologicalReaction>
</comment>
<keyword evidence="7 14" id="KW-0915">Sodium</keyword>
<dbReference type="HAMAP" id="MF_00454">
    <property type="entry name" value="FluC"/>
    <property type="match status" value="1"/>
</dbReference>
<reference evidence="15 16" key="1">
    <citation type="submission" date="2016-02" db="EMBL/GenBank/DDBJ databases">
        <title>Draft genome sequence of hydrocarbon degrading Staphylococcus saprophyticus Strain CNV2, isolated from crude-oil contaminated soil from Noonmati Oil Refinery, Guwahati, Assam, India.</title>
        <authorList>
            <person name="Mukherjee A."/>
            <person name="Chettri B."/>
            <person name="Langpoklakpam J."/>
            <person name="Singh A.K."/>
            <person name="Chattopadhyay D.J."/>
        </authorList>
    </citation>
    <scope>NUCLEOTIDE SEQUENCE [LARGE SCALE GENOMIC DNA]</scope>
    <source>
        <strain evidence="15 16">CNV2</strain>
    </source>
</reference>
<keyword evidence="8 14" id="KW-0406">Ion transport</keyword>
<dbReference type="RefSeq" id="WP_061854377.1">
    <property type="nucleotide sequence ID" value="NZ_LUGM01000002.1"/>
</dbReference>
<evidence type="ECO:0000256" key="13">
    <source>
        <dbReference type="ARBA" id="ARBA00049940"/>
    </source>
</evidence>
<comment type="caution">
    <text evidence="15">The sequence shown here is derived from an EMBL/GenBank/DDBJ whole genome shotgun (WGS) entry which is preliminary data.</text>
</comment>
<dbReference type="AlphaFoldDB" id="A0A151A420"/>
<evidence type="ECO:0000256" key="7">
    <source>
        <dbReference type="ARBA" id="ARBA00023053"/>
    </source>
</evidence>
<keyword evidence="2 14" id="KW-0813">Transport</keyword>
<evidence type="ECO:0000256" key="11">
    <source>
        <dbReference type="ARBA" id="ARBA00035120"/>
    </source>
</evidence>
<evidence type="ECO:0000256" key="10">
    <source>
        <dbReference type="ARBA" id="ARBA00023303"/>
    </source>
</evidence>
<comment type="similarity">
    <text evidence="11 14">Belongs to the fluoride channel Fluc/FEX (TC 1.A.43) family.</text>
</comment>
<keyword evidence="9 14" id="KW-0472">Membrane</keyword>
<name>A0A151A420_9STAP</name>
<evidence type="ECO:0000313" key="16">
    <source>
        <dbReference type="Proteomes" id="UP000075418"/>
    </source>
</evidence>
<keyword evidence="4 14" id="KW-0812">Transmembrane</keyword>
<evidence type="ECO:0000256" key="14">
    <source>
        <dbReference type="HAMAP-Rule" id="MF_00454"/>
    </source>
</evidence>
<dbReference type="GO" id="GO:0005886">
    <property type="term" value="C:plasma membrane"/>
    <property type="evidence" value="ECO:0007669"/>
    <property type="project" value="UniProtKB-SubCell"/>
</dbReference>
<accession>A0A151A420</accession>
<comment type="activity regulation">
    <text evidence="14">Na(+) is not transported, but it plays an essential structural role and its presence is essential for fluoride channel function.</text>
</comment>
<dbReference type="GO" id="GO:0046872">
    <property type="term" value="F:metal ion binding"/>
    <property type="evidence" value="ECO:0007669"/>
    <property type="project" value="UniProtKB-KW"/>
</dbReference>
<dbReference type="Proteomes" id="UP000075418">
    <property type="component" value="Unassembled WGS sequence"/>
</dbReference>
<evidence type="ECO:0000256" key="3">
    <source>
        <dbReference type="ARBA" id="ARBA00022475"/>
    </source>
</evidence>
<organism evidence="15 16">
    <name type="scientific">Staphylococcus kloosii</name>
    <dbReference type="NCBI Taxonomy" id="29384"/>
    <lineage>
        <taxon>Bacteria</taxon>
        <taxon>Bacillati</taxon>
        <taxon>Bacillota</taxon>
        <taxon>Bacilli</taxon>
        <taxon>Bacillales</taxon>
        <taxon>Staphylococcaceae</taxon>
        <taxon>Staphylococcus</taxon>
    </lineage>
</organism>
<comment type="function">
    <text evidence="13 14">Fluoride-specific ion channel. Important for reducing fluoride concentration in the cell, thus reducing its toxicity.</text>
</comment>
<dbReference type="GO" id="GO:0062054">
    <property type="term" value="F:fluoride channel activity"/>
    <property type="evidence" value="ECO:0007669"/>
    <property type="project" value="UniProtKB-UniRule"/>
</dbReference>
<evidence type="ECO:0000256" key="4">
    <source>
        <dbReference type="ARBA" id="ARBA00022692"/>
    </source>
</evidence>
<feature type="transmembrane region" description="Helical" evidence="14">
    <location>
        <begin position="35"/>
        <end position="56"/>
    </location>
</feature>
<feature type="transmembrane region" description="Helical" evidence="14">
    <location>
        <begin position="5"/>
        <end position="23"/>
    </location>
</feature>
<feature type="binding site" evidence="14">
    <location>
        <position position="75"/>
    </location>
    <ligand>
        <name>Na(+)</name>
        <dbReference type="ChEBI" id="CHEBI:29101"/>
        <note>structural</note>
    </ligand>
</feature>
<evidence type="ECO:0000256" key="5">
    <source>
        <dbReference type="ARBA" id="ARBA00022723"/>
    </source>
</evidence>
<evidence type="ECO:0000256" key="9">
    <source>
        <dbReference type="ARBA" id="ARBA00023136"/>
    </source>
</evidence>
<dbReference type="EMBL" id="LUGM01000002">
    <property type="protein sequence ID" value="KYH14191.1"/>
    <property type="molecule type" value="Genomic_DNA"/>
</dbReference>
<dbReference type="GO" id="GO:0140114">
    <property type="term" value="P:cellular detoxification of fluoride"/>
    <property type="evidence" value="ECO:0007669"/>
    <property type="project" value="UniProtKB-UniRule"/>
</dbReference>
<gene>
    <name evidence="14" type="primary">fluC</name>
    <name evidence="14" type="synonym">crcB</name>
    <name evidence="15" type="ORF">A0131_05290</name>
</gene>
<feature type="binding site" evidence="14">
    <location>
        <position position="72"/>
    </location>
    <ligand>
        <name>Na(+)</name>
        <dbReference type="ChEBI" id="CHEBI:29101"/>
        <note>structural</note>
    </ligand>
</feature>
<keyword evidence="3 14" id="KW-1003">Cell membrane</keyword>
<evidence type="ECO:0000256" key="2">
    <source>
        <dbReference type="ARBA" id="ARBA00022448"/>
    </source>
</evidence>
<dbReference type="Pfam" id="PF02537">
    <property type="entry name" value="CRCB"/>
    <property type="match status" value="1"/>
</dbReference>
<keyword evidence="5 14" id="KW-0479">Metal-binding</keyword>
<evidence type="ECO:0000313" key="15">
    <source>
        <dbReference type="EMBL" id="KYH14191.1"/>
    </source>
</evidence>
<protein>
    <recommendedName>
        <fullName evidence="14">Fluoride-specific ion channel FluC</fullName>
    </recommendedName>
</protein>
<evidence type="ECO:0000256" key="1">
    <source>
        <dbReference type="ARBA" id="ARBA00004651"/>
    </source>
</evidence>
<keyword evidence="6 14" id="KW-1133">Transmembrane helix</keyword>
<sequence>MQYVYIFFGGAIGALLRYLLSFINNEGTTLPIGTFIANLVGALLMGFLGTLAVTYFRNNPQLKKGITTGFVGALTTFSTFQYELVSMFNAQSIATLFIYGISSYILGICFCYIGVKIGGKL</sequence>
<proteinExistence type="inferred from homology"/>